<organism evidence="1 2">
    <name type="scientific">Achlya hypogyna</name>
    <name type="common">Oomycete</name>
    <name type="synonym">Protoachlya hypogyna</name>
    <dbReference type="NCBI Taxonomy" id="1202772"/>
    <lineage>
        <taxon>Eukaryota</taxon>
        <taxon>Sar</taxon>
        <taxon>Stramenopiles</taxon>
        <taxon>Oomycota</taxon>
        <taxon>Saprolegniomycetes</taxon>
        <taxon>Saprolegniales</taxon>
        <taxon>Achlyaceae</taxon>
        <taxon>Achlya</taxon>
    </lineage>
</organism>
<comment type="caution">
    <text evidence="1">The sequence shown here is derived from an EMBL/GenBank/DDBJ whole genome shotgun (WGS) entry which is preliminary data.</text>
</comment>
<dbReference type="AlphaFoldDB" id="A0A1V9YKR7"/>
<name>A0A1V9YKR7_ACHHY</name>
<keyword evidence="2" id="KW-1185">Reference proteome</keyword>
<evidence type="ECO:0000313" key="1">
    <source>
        <dbReference type="EMBL" id="OQR86315.1"/>
    </source>
</evidence>
<evidence type="ECO:0000313" key="2">
    <source>
        <dbReference type="Proteomes" id="UP000243579"/>
    </source>
</evidence>
<reference evidence="1 2" key="1">
    <citation type="journal article" date="2014" name="Genome Biol. Evol.">
        <title>The secreted proteins of Achlya hypogyna and Thraustotheca clavata identify the ancestral oomycete secretome and reveal gene acquisitions by horizontal gene transfer.</title>
        <authorList>
            <person name="Misner I."/>
            <person name="Blouin N."/>
            <person name="Leonard G."/>
            <person name="Richards T.A."/>
            <person name="Lane C.E."/>
        </authorList>
    </citation>
    <scope>NUCLEOTIDE SEQUENCE [LARGE SCALE GENOMIC DNA]</scope>
    <source>
        <strain evidence="1 2">ATCC 48635</strain>
    </source>
</reference>
<protein>
    <recommendedName>
        <fullName evidence="3">DDE-1 domain-containing protein</fullName>
    </recommendedName>
</protein>
<dbReference type="Proteomes" id="UP000243579">
    <property type="component" value="Unassembled WGS sequence"/>
</dbReference>
<proteinExistence type="predicted"/>
<dbReference type="OrthoDB" id="129077at2759"/>
<gene>
    <name evidence="1" type="ORF">ACHHYP_20495</name>
</gene>
<accession>A0A1V9YKR7</accession>
<evidence type="ECO:0008006" key="3">
    <source>
        <dbReference type="Google" id="ProtNLM"/>
    </source>
</evidence>
<dbReference type="EMBL" id="JNBR01001516">
    <property type="protein sequence ID" value="OQR86315.1"/>
    <property type="molecule type" value="Genomic_DNA"/>
</dbReference>
<sequence>MRGDDFTFRRATQSKFSSGELKYMKKNFAASFWSKYHCTAPENILNVDETGVYYDSPPRCTWSHRDDTAAIKEAEKHSERITAVLTVRMDGTKLPIIFIVRGEDGGRIDGAELETYPPGHL</sequence>